<dbReference type="EMBL" id="NRPP01000007">
    <property type="protein sequence ID" value="TFJ28489.1"/>
    <property type="molecule type" value="Genomic_DNA"/>
</dbReference>
<name>A0A7Z8CZM5_CARDV</name>
<gene>
    <name evidence="1" type="ORF">CKN69_02880</name>
</gene>
<evidence type="ECO:0000313" key="1">
    <source>
        <dbReference type="EMBL" id="TFJ28489.1"/>
    </source>
</evidence>
<sequence>MSNKVKLVMGILLVGCLLGSTLIYGPYRKSIALDALYARLEKENIYKNEITITNKIRDYKIAGGGYSFYFEIKNDKKNYRAFYFYERRSITLYQVKEDEGPDRMLDKIN</sequence>
<proteinExistence type="predicted"/>
<evidence type="ECO:0008006" key="3">
    <source>
        <dbReference type="Google" id="ProtNLM"/>
    </source>
</evidence>
<accession>A0A7Z8CZM5</accession>
<dbReference type="Proteomes" id="UP000297938">
    <property type="component" value="Unassembled WGS sequence"/>
</dbReference>
<dbReference type="AlphaFoldDB" id="A0A7Z8CZM5"/>
<comment type="caution">
    <text evidence="1">The sequence shown here is derived from an EMBL/GenBank/DDBJ whole genome shotgun (WGS) entry which is preliminary data.</text>
</comment>
<evidence type="ECO:0000313" key="2">
    <source>
        <dbReference type="Proteomes" id="UP000297938"/>
    </source>
</evidence>
<organism evidence="1 2">
    <name type="scientific">Carnobacterium divergens</name>
    <name type="common">Lactobacillus divergens</name>
    <dbReference type="NCBI Taxonomy" id="2748"/>
    <lineage>
        <taxon>Bacteria</taxon>
        <taxon>Bacillati</taxon>
        <taxon>Bacillota</taxon>
        <taxon>Bacilli</taxon>
        <taxon>Lactobacillales</taxon>
        <taxon>Carnobacteriaceae</taxon>
        <taxon>Carnobacterium</taxon>
    </lineage>
</organism>
<protein>
    <recommendedName>
        <fullName evidence="3">DUF3139 domain-containing protein</fullName>
    </recommendedName>
</protein>
<dbReference type="RefSeq" id="WP_135025682.1">
    <property type="nucleotide sequence ID" value="NZ_JBFUWK010000004.1"/>
</dbReference>
<reference evidence="1 2" key="1">
    <citation type="journal article" date="2018" name="Int. J. Food Microbiol.">
        <title>Growth of Carnobacterium spp. isolated from chilled vacuum-packaged meat under relevant acidic conditions.</title>
        <authorList>
            <person name="Zhang P."/>
            <person name="Badoni M."/>
            <person name="Ganzle M."/>
            <person name="Yang X."/>
        </authorList>
    </citation>
    <scope>NUCLEOTIDE SEQUENCE [LARGE SCALE GENOMIC DNA]</scope>
    <source>
        <strain evidence="1 2">B2</strain>
    </source>
</reference>